<dbReference type="NCBIfam" id="TIGR00093">
    <property type="entry name" value="pseudouridine synthase"/>
    <property type="match status" value="1"/>
</dbReference>
<dbReference type="CDD" id="cd02870">
    <property type="entry name" value="PseudoU_synth_RsuA_like"/>
    <property type="match status" value="1"/>
</dbReference>
<dbReference type="GO" id="GO:0000455">
    <property type="term" value="P:enzyme-directed rRNA pseudouridine synthesis"/>
    <property type="evidence" value="ECO:0007669"/>
    <property type="project" value="UniProtKB-ARBA"/>
</dbReference>
<proteinExistence type="inferred from homology"/>
<dbReference type="Gene3D" id="3.10.290.10">
    <property type="entry name" value="RNA-binding S4 domain"/>
    <property type="match status" value="1"/>
</dbReference>
<dbReference type="InterPro" id="IPR006145">
    <property type="entry name" value="PsdUridine_synth_RsuA/RluA"/>
</dbReference>
<dbReference type="InterPro" id="IPR018496">
    <property type="entry name" value="PsdUridine_synth_RsuA/RluB_CS"/>
</dbReference>
<dbReference type="CDD" id="cd00165">
    <property type="entry name" value="S4"/>
    <property type="match status" value="1"/>
</dbReference>
<evidence type="ECO:0000256" key="3">
    <source>
        <dbReference type="PROSITE-ProRule" id="PRU00182"/>
    </source>
</evidence>
<dbReference type="SMART" id="SM00363">
    <property type="entry name" value="S4"/>
    <property type="match status" value="1"/>
</dbReference>
<dbReference type="InterPro" id="IPR000748">
    <property type="entry name" value="PsdUridine_synth_RsuA/RluB/E/F"/>
</dbReference>
<comment type="caution">
    <text evidence="6">The sequence shown here is derived from an EMBL/GenBank/DDBJ whole genome shotgun (WGS) entry which is preliminary data.</text>
</comment>
<sequence length="240" mass="27403">MNEERLQKVIARSGVASRRKAEQLILDGKVVVNGKKVTELGTKVTSKDEISVEGIPIEKEKLVYYVLYKPRGVISSVKDESNRKIVLDYLPEIEERIYPVGRLDYDTSGLLLLTNDGDFTNQLLHPSRRINKEYVVKTKGIPDKRGLELFKKGIRSEGETLKAVYVKIKSVDRKKNTAIVKLTLHQGKNRQVRRMFDAIHTPVMKLKREKFGFLTLEGLQPGEYRELTPQEVADLLNLAK</sequence>
<dbReference type="InterPro" id="IPR020103">
    <property type="entry name" value="PsdUridine_synth_cat_dom_sf"/>
</dbReference>
<dbReference type="EC" id="5.4.99.-" evidence="4"/>
<feature type="domain" description="RNA-binding S4" evidence="5">
    <location>
        <begin position="4"/>
        <end position="63"/>
    </location>
</feature>
<evidence type="ECO:0000256" key="1">
    <source>
        <dbReference type="ARBA" id="ARBA00008348"/>
    </source>
</evidence>
<accession>A0A841RLU0</accession>
<dbReference type="InterPro" id="IPR050343">
    <property type="entry name" value="RsuA_PseudoU_synthase"/>
</dbReference>
<dbReference type="FunFam" id="3.30.70.580:FF:000005">
    <property type="entry name" value="Pseudouridine synthase"/>
    <property type="match status" value="1"/>
</dbReference>
<keyword evidence="7" id="KW-1185">Reference proteome</keyword>
<dbReference type="PROSITE" id="PS50889">
    <property type="entry name" value="S4"/>
    <property type="match status" value="1"/>
</dbReference>
<dbReference type="Proteomes" id="UP000572212">
    <property type="component" value="Unassembled WGS sequence"/>
</dbReference>
<dbReference type="PANTHER" id="PTHR47683">
    <property type="entry name" value="PSEUDOURIDINE SYNTHASE FAMILY PROTEIN-RELATED"/>
    <property type="match status" value="1"/>
</dbReference>
<protein>
    <recommendedName>
        <fullName evidence="4">Pseudouridine synthase</fullName>
        <ecNumber evidence="4">5.4.99.-</ecNumber>
    </recommendedName>
</protein>
<dbReference type="PROSITE" id="PS01149">
    <property type="entry name" value="PSI_RSU"/>
    <property type="match status" value="1"/>
</dbReference>
<dbReference type="SUPFAM" id="SSF55174">
    <property type="entry name" value="Alpha-L RNA-binding motif"/>
    <property type="match status" value="1"/>
</dbReference>
<comment type="similarity">
    <text evidence="1 4">Belongs to the pseudouridine synthase RsuA family.</text>
</comment>
<dbReference type="InterPro" id="IPR042092">
    <property type="entry name" value="PsdUridine_s_RsuA/RluB/E/F_cat"/>
</dbReference>
<dbReference type="InterPro" id="IPR036986">
    <property type="entry name" value="S4_RNA-bd_sf"/>
</dbReference>
<dbReference type="RefSeq" id="WP_184244142.1">
    <property type="nucleotide sequence ID" value="NZ_BAAACU010000022.1"/>
</dbReference>
<dbReference type="AlphaFoldDB" id="A0A841RLU0"/>
<evidence type="ECO:0000256" key="4">
    <source>
        <dbReference type="RuleBase" id="RU003887"/>
    </source>
</evidence>
<name>A0A841RLU0_9BACI</name>
<dbReference type="GO" id="GO:0003723">
    <property type="term" value="F:RNA binding"/>
    <property type="evidence" value="ECO:0007669"/>
    <property type="project" value="UniProtKB-KW"/>
</dbReference>
<dbReference type="Gene3D" id="3.30.70.1560">
    <property type="entry name" value="Alpha-L RNA-binding motif"/>
    <property type="match status" value="1"/>
</dbReference>
<gene>
    <name evidence="6" type="ORF">GGQ92_000455</name>
</gene>
<evidence type="ECO:0000256" key="2">
    <source>
        <dbReference type="ARBA" id="ARBA00023235"/>
    </source>
</evidence>
<dbReference type="InterPro" id="IPR020094">
    <property type="entry name" value="TruA/RsuA/RluB/E/F_N"/>
</dbReference>
<dbReference type="Pfam" id="PF01479">
    <property type="entry name" value="S4"/>
    <property type="match status" value="1"/>
</dbReference>
<evidence type="ECO:0000313" key="7">
    <source>
        <dbReference type="Proteomes" id="UP000572212"/>
    </source>
</evidence>
<organism evidence="6 7">
    <name type="scientific">Gracilibacillus halotolerans</name>
    <dbReference type="NCBI Taxonomy" id="74386"/>
    <lineage>
        <taxon>Bacteria</taxon>
        <taxon>Bacillati</taxon>
        <taxon>Bacillota</taxon>
        <taxon>Bacilli</taxon>
        <taxon>Bacillales</taxon>
        <taxon>Bacillaceae</taxon>
        <taxon>Gracilibacillus</taxon>
    </lineage>
</organism>
<dbReference type="SUPFAM" id="SSF55120">
    <property type="entry name" value="Pseudouridine synthase"/>
    <property type="match status" value="1"/>
</dbReference>
<keyword evidence="3" id="KW-0694">RNA-binding</keyword>
<dbReference type="FunFam" id="3.10.290.10:FF:000003">
    <property type="entry name" value="Pseudouridine synthase"/>
    <property type="match status" value="1"/>
</dbReference>
<keyword evidence="2 4" id="KW-0413">Isomerase</keyword>
<dbReference type="GO" id="GO:0120159">
    <property type="term" value="F:rRNA pseudouridine synthase activity"/>
    <property type="evidence" value="ECO:0007669"/>
    <property type="project" value="UniProtKB-ARBA"/>
</dbReference>
<dbReference type="Gene3D" id="3.30.70.580">
    <property type="entry name" value="Pseudouridine synthase I, catalytic domain, N-terminal subdomain"/>
    <property type="match status" value="1"/>
</dbReference>
<dbReference type="Pfam" id="PF00849">
    <property type="entry name" value="PseudoU_synth_2"/>
    <property type="match status" value="1"/>
</dbReference>
<evidence type="ECO:0000259" key="5">
    <source>
        <dbReference type="SMART" id="SM00363"/>
    </source>
</evidence>
<dbReference type="PANTHER" id="PTHR47683:SF2">
    <property type="entry name" value="RNA-BINDING S4 DOMAIN-CONTAINING PROTEIN"/>
    <property type="match status" value="1"/>
</dbReference>
<dbReference type="InterPro" id="IPR002942">
    <property type="entry name" value="S4_RNA-bd"/>
</dbReference>
<evidence type="ECO:0000313" key="6">
    <source>
        <dbReference type="EMBL" id="MBB6511688.1"/>
    </source>
</evidence>
<dbReference type="EMBL" id="JACHON010000001">
    <property type="protein sequence ID" value="MBB6511688.1"/>
    <property type="molecule type" value="Genomic_DNA"/>
</dbReference>
<reference evidence="6 7" key="1">
    <citation type="submission" date="2020-08" db="EMBL/GenBank/DDBJ databases">
        <title>Genomic Encyclopedia of Type Strains, Phase IV (KMG-IV): sequencing the most valuable type-strain genomes for metagenomic binning, comparative biology and taxonomic classification.</title>
        <authorList>
            <person name="Goeker M."/>
        </authorList>
    </citation>
    <scope>NUCLEOTIDE SEQUENCE [LARGE SCALE GENOMIC DNA]</scope>
    <source>
        <strain evidence="6 7">DSM 11805</strain>
    </source>
</reference>